<evidence type="ECO:0000256" key="5">
    <source>
        <dbReference type="ARBA" id="ARBA00022989"/>
    </source>
</evidence>
<evidence type="ECO:0000256" key="7">
    <source>
        <dbReference type="SAM" id="Phobius"/>
    </source>
</evidence>
<comment type="caution">
    <text evidence="9">The sequence shown here is derived from an EMBL/GenBank/DDBJ whole genome shotgun (WGS) entry which is preliminary data.</text>
</comment>
<evidence type="ECO:0000256" key="4">
    <source>
        <dbReference type="ARBA" id="ARBA00022970"/>
    </source>
</evidence>
<feature type="transmembrane region" description="Helical" evidence="7">
    <location>
        <begin position="198"/>
        <end position="220"/>
    </location>
</feature>
<evidence type="ECO:0000313" key="10">
    <source>
        <dbReference type="Proteomes" id="UP001497392"/>
    </source>
</evidence>
<accession>A0ABP1FNC4</accession>
<evidence type="ECO:0000259" key="8">
    <source>
        <dbReference type="Pfam" id="PF01490"/>
    </source>
</evidence>
<keyword evidence="5 7" id="KW-1133">Transmembrane helix</keyword>
<comment type="subcellular location">
    <subcellularLocation>
        <location evidence="1">Membrane</location>
    </subcellularLocation>
</comment>
<sequence>MAYQEMGNKEPAPYKHDGEVDNLERNSVALSHMKALDTEYKLPVTGDRSASWLSSAYHNVTAMIGAGVLGLPSAVAALGWEAGVILMVGCWIMTLYTLWQMTSMHHIGDKRMDRYHELGQYAFGPKRGLWFIIPFQLIVMLGLACVYCITAGKSMHAVWGYLCTEPCRPFGLSAWIVVFAGLQIILSQCPNFNSLRVVSFSAAVMSLSYSTIAIGGAIAIGKQPNAYYNLDRFSTADKVFNIFNALGTIAFAYGGHNVVLEIQACMPAPPTTTKRMMTGVYIAYAIVAWCYLGVGFSGYAAFGNNVGDNVLLTPAFKGTVPTGLLIAADMMVVVHVMGSFQVYSMPVFDMIETQLVKNGISNGLLCRLLYRTAYVVIVAFVGITLPFFGDLLGFIGAFAFGPTTFWLPPIIFLIVRKPSIRSVHWWASWFCIIFGLIVTIFGSIGGLRGIIVDASTYKFYQ</sequence>
<feature type="transmembrane region" description="Helical" evidence="7">
    <location>
        <begin position="169"/>
        <end position="186"/>
    </location>
</feature>
<dbReference type="PANTHER" id="PTHR48017">
    <property type="entry name" value="OS05G0424000 PROTEIN-RELATED"/>
    <property type="match status" value="1"/>
</dbReference>
<dbReference type="Pfam" id="PF01490">
    <property type="entry name" value="Aa_trans"/>
    <property type="match status" value="1"/>
</dbReference>
<feature type="transmembrane region" description="Helical" evidence="7">
    <location>
        <begin position="56"/>
        <end position="78"/>
    </location>
</feature>
<organism evidence="9 10">
    <name type="scientific">Coccomyxa viridis</name>
    <dbReference type="NCBI Taxonomy" id="1274662"/>
    <lineage>
        <taxon>Eukaryota</taxon>
        <taxon>Viridiplantae</taxon>
        <taxon>Chlorophyta</taxon>
        <taxon>core chlorophytes</taxon>
        <taxon>Trebouxiophyceae</taxon>
        <taxon>Trebouxiophyceae incertae sedis</taxon>
        <taxon>Coccomyxaceae</taxon>
        <taxon>Coccomyxa</taxon>
    </lineage>
</organism>
<evidence type="ECO:0000256" key="1">
    <source>
        <dbReference type="ARBA" id="ARBA00004370"/>
    </source>
</evidence>
<dbReference type="Gene3D" id="1.20.1740.10">
    <property type="entry name" value="Amino acid/polyamine transporter I"/>
    <property type="match status" value="1"/>
</dbReference>
<feature type="domain" description="Amino acid transporter transmembrane" evidence="8">
    <location>
        <begin position="49"/>
        <end position="445"/>
    </location>
</feature>
<keyword evidence="2" id="KW-0813">Transport</keyword>
<keyword evidence="6 7" id="KW-0472">Membrane</keyword>
<keyword evidence="4" id="KW-0029">Amino-acid transport</keyword>
<proteinExistence type="predicted"/>
<evidence type="ECO:0000256" key="3">
    <source>
        <dbReference type="ARBA" id="ARBA00022692"/>
    </source>
</evidence>
<reference evidence="9 10" key="1">
    <citation type="submission" date="2024-06" db="EMBL/GenBank/DDBJ databases">
        <authorList>
            <person name="Kraege A."/>
            <person name="Thomma B."/>
        </authorList>
    </citation>
    <scope>NUCLEOTIDE SEQUENCE [LARGE SCALE GENOMIC DNA]</scope>
</reference>
<feature type="transmembrane region" description="Helical" evidence="7">
    <location>
        <begin position="128"/>
        <end position="149"/>
    </location>
</feature>
<feature type="transmembrane region" description="Helical" evidence="7">
    <location>
        <begin position="84"/>
        <end position="107"/>
    </location>
</feature>
<evidence type="ECO:0000256" key="2">
    <source>
        <dbReference type="ARBA" id="ARBA00022448"/>
    </source>
</evidence>
<gene>
    <name evidence="9" type="primary">g2710</name>
    <name evidence="9" type="ORF">VP750_LOCUS2323</name>
</gene>
<feature type="transmembrane region" description="Helical" evidence="7">
    <location>
        <begin position="368"/>
        <end position="388"/>
    </location>
</feature>
<protein>
    <submittedName>
        <fullName evidence="9">G2710 protein</fullName>
    </submittedName>
</protein>
<evidence type="ECO:0000313" key="9">
    <source>
        <dbReference type="EMBL" id="CAL5220664.1"/>
    </source>
</evidence>
<feature type="transmembrane region" description="Helical" evidence="7">
    <location>
        <begin position="427"/>
        <end position="451"/>
    </location>
</feature>
<feature type="transmembrane region" description="Helical" evidence="7">
    <location>
        <begin position="281"/>
        <end position="302"/>
    </location>
</feature>
<dbReference type="Proteomes" id="UP001497392">
    <property type="component" value="Unassembled WGS sequence"/>
</dbReference>
<keyword evidence="10" id="KW-1185">Reference proteome</keyword>
<feature type="transmembrane region" description="Helical" evidence="7">
    <location>
        <begin position="322"/>
        <end position="348"/>
    </location>
</feature>
<keyword evidence="3 7" id="KW-0812">Transmembrane</keyword>
<name>A0ABP1FNC4_9CHLO</name>
<feature type="transmembrane region" description="Helical" evidence="7">
    <location>
        <begin position="240"/>
        <end position="260"/>
    </location>
</feature>
<dbReference type="InterPro" id="IPR013057">
    <property type="entry name" value="AA_transpt_TM"/>
</dbReference>
<dbReference type="EMBL" id="CAXHTA020000004">
    <property type="protein sequence ID" value="CAL5220664.1"/>
    <property type="molecule type" value="Genomic_DNA"/>
</dbReference>
<feature type="transmembrane region" description="Helical" evidence="7">
    <location>
        <begin position="394"/>
        <end position="415"/>
    </location>
</feature>
<evidence type="ECO:0000256" key="6">
    <source>
        <dbReference type="ARBA" id="ARBA00023136"/>
    </source>
</evidence>